<dbReference type="KEGG" id="pbj:VN24_25940"/>
<dbReference type="OrthoDB" id="9808822at2"/>
<dbReference type="InterPro" id="IPR003495">
    <property type="entry name" value="CobW/HypB/UreG_nucleotide-bd"/>
</dbReference>
<dbReference type="InterPro" id="IPR051316">
    <property type="entry name" value="Zinc-reg_GTPase_activator"/>
</dbReference>
<dbReference type="InterPro" id="IPR027417">
    <property type="entry name" value="P-loop_NTPase"/>
</dbReference>
<dbReference type="EMBL" id="CP011058">
    <property type="protein sequence ID" value="AJY77368.1"/>
    <property type="molecule type" value="Genomic_DNA"/>
</dbReference>
<accession>A0A0D5NR25</accession>
<dbReference type="STRING" id="1126833.VN24_25940"/>
<feature type="domain" description="CobW/HypB/UreG nucleotide-binding" evidence="1">
    <location>
        <begin position="5"/>
        <end position="189"/>
    </location>
</feature>
<dbReference type="Gene3D" id="3.40.50.300">
    <property type="entry name" value="P-loop containing nucleotide triphosphate hydrolases"/>
    <property type="match status" value="1"/>
</dbReference>
<name>A0A0D5NR25_9BACL</name>
<proteinExistence type="predicted"/>
<dbReference type="PANTHER" id="PTHR13748:SF62">
    <property type="entry name" value="COBW DOMAIN-CONTAINING PROTEIN"/>
    <property type="match status" value="1"/>
</dbReference>
<sequence length="364" mass="40302">MKTNVALIGGFLGAGKTSLISELALALERSGEKVVVITNDQGDHLIDSEMMEASGIATSEITGGCFCCRFEDLHDTMKQAVEQYHPTWILAEAVGSCTDLVATVYRPLQRLSGNQFRLSPVTIVVDPERADLVLEEGRTPFPWEIGYLFSQQIQEADIILLNKCEIVEAAVMDTVQNKMQSLNPTARMLKTSAMTRSGLEGWLEMLQKTDEPSGQSLLSELDYETYGTAEAKLAWLNCKLNLSRVASFDLQWFMTEYASLLSSRFTEHSFEAAHVKLMGFSGNMFVKGSLTASGRDWQWTSSNLQEVLGATVLVNARICADTKELADMVIQCAKEVSNQLALRCELVELQSFNPSPPVPTYRDN</sequence>
<dbReference type="Pfam" id="PF02492">
    <property type="entry name" value="cobW"/>
    <property type="match status" value="1"/>
</dbReference>
<reference evidence="3" key="2">
    <citation type="submission" date="2015-03" db="EMBL/GenBank/DDBJ databases">
        <title>Genome sequence of Paenibacillus beijingensis strain DSM 24997T.</title>
        <authorList>
            <person name="Kwak Y."/>
            <person name="Shin J.-H."/>
        </authorList>
    </citation>
    <scope>NUCLEOTIDE SEQUENCE [LARGE SCALE GENOMIC DNA]</scope>
    <source>
        <strain evidence="3">DSM 24997</strain>
    </source>
</reference>
<evidence type="ECO:0000259" key="1">
    <source>
        <dbReference type="Pfam" id="PF02492"/>
    </source>
</evidence>
<evidence type="ECO:0000313" key="2">
    <source>
        <dbReference type="EMBL" id="AJY77368.1"/>
    </source>
</evidence>
<dbReference type="PATRIC" id="fig|1126833.4.peg.5706"/>
<dbReference type="Proteomes" id="UP000032633">
    <property type="component" value="Chromosome"/>
</dbReference>
<reference evidence="2 3" key="1">
    <citation type="journal article" date="2015" name="J. Biotechnol.">
        <title>Complete genome sequence of Paenibacillus beijingensis 7188(T) (=DSM 24997(T)), a novel rhizobacterium from jujube garden soil.</title>
        <authorList>
            <person name="Kwak Y."/>
            <person name="Shin J.H."/>
        </authorList>
    </citation>
    <scope>NUCLEOTIDE SEQUENCE [LARGE SCALE GENOMIC DNA]</scope>
    <source>
        <strain evidence="2 3">DSM 24997</strain>
    </source>
</reference>
<dbReference type="PANTHER" id="PTHR13748">
    <property type="entry name" value="COBW-RELATED"/>
    <property type="match status" value="1"/>
</dbReference>
<dbReference type="RefSeq" id="WP_045672793.1">
    <property type="nucleotide sequence ID" value="NZ_CP011058.1"/>
</dbReference>
<dbReference type="GO" id="GO:0005737">
    <property type="term" value="C:cytoplasm"/>
    <property type="evidence" value="ECO:0007669"/>
    <property type="project" value="TreeGrafter"/>
</dbReference>
<keyword evidence="3" id="KW-1185">Reference proteome</keyword>
<evidence type="ECO:0000313" key="3">
    <source>
        <dbReference type="Proteomes" id="UP000032633"/>
    </source>
</evidence>
<organism evidence="2 3">
    <name type="scientific">Paenibacillus beijingensis</name>
    <dbReference type="NCBI Taxonomy" id="1126833"/>
    <lineage>
        <taxon>Bacteria</taxon>
        <taxon>Bacillati</taxon>
        <taxon>Bacillota</taxon>
        <taxon>Bacilli</taxon>
        <taxon>Bacillales</taxon>
        <taxon>Paenibacillaceae</taxon>
        <taxon>Paenibacillus</taxon>
    </lineage>
</organism>
<protein>
    <recommendedName>
        <fullName evidence="1">CobW/HypB/UreG nucleotide-binding domain-containing protein</fullName>
    </recommendedName>
</protein>
<dbReference type="HOGENOM" id="CLU_749321_0_0_9"/>
<dbReference type="AlphaFoldDB" id="A0A0D5NR25"/>
<gene>
    <name evidence="2" type="ORF">VN24_25940</name>
</gene>
<dbReference type="SUPFAM" id="SSF52540">
    <property type="entry name" value="P-loop containing nucleoside triphosphate hydrolases"/>
    <property type="match status" value="1"/>
</dbReference>